<proteinExistence type="predicted"/>
<dbReference type="EMBL" id="KB446557">
    <property type="protein sequence ID" value="EME84005.1"/>
    <property type="molecule type" value="Genomic_DNA"/>
</dbReference>
<reference evidence="1 2" key="1">
    <citation type="journal article" date="2012" name="PLoS Pathog.">
        <title>Diverse lifestyles and strategies of plant pathogenesis encoded in the genomes of eighteen Dothideomycetes fungi.</title>
        <authorList>
            <person name="Ohm R.A."/>
            <person name="Feau N."/>
            <person name="Henrissat B."/>
            <person name="Schoch C.L."/>
            <person name="Horwitz B.A."/>
            <person name="Barry K.W."/>
            <person name="Condon B.J."/>
            <person name="Copeland A.C."/>
            <person name="Dhillon B."/>
            <person name="Glaser F."/>
            <person name="Hesse C.N."/>
            <person name="Kosti I."/>
            <person name="LaButti K."/>
            <person name="Lindquist E.A."/>
            <person name="Lucas S."/>
            <person name="Salamov A.A."/>
            <person name="Bradshaw R.E."/>
            <person name="Ciuffetti L."/>
            <person name="Hamelin R.C."/>
            <person name="Kema G.H.J."/>
            <person name="Lawrence C."/>
            <person name="Scott J.A."/>
            <person name="Spatafora J.W."/>
            <person name="Turgeon B.G."/>
            <person name="de Wit P.J.G.M."/>
            <person name="Zhong S."/>
            <person name="Goodwin S.B."/>
            <person name="Grigoriev I.V."/>
        </authorList>
    </citation>
    <scope>NUCLEOTIDE SEQUENCE [LARGE SCALE GENOMIC DNA]</scope>
    <source>
        <strain evidence="1 2">CIRAD86</strain>
    </source>
</reference>
<accession>M2Z2E0</accession>
<dbReference type="KEGG" id="pfj:MYCFIDRAFT_173068"/>
<protein>
    <submittedName>
        <fullName evidence="1">Uncharacterized protein</fullName>
    </submittedName>
</protein>
<dbReference type="GeneID" id="19332911"/>
<dbReference type="HOGENOM" id="CLU_431554_0_0_1"/>
<dbReference type="Proteomes" id="UP000016932">
    <property type="component" value="Unassembled WGS sequence"/>
</dbReference>
<dbReference type="RefSeq" id="XP_007924629.1">
    <property type="nucleotide sequence ID" value="XM_007926438.1"/>
</dbReference>
<evidence type="ECO:0000313" key="2">
    <source>
        <dbReference type="Proteomes" id="UP000016932"/>
    </source>
</evidence>
<evidence type="ECO:0000313" key="1">
    <source>
        <dbReference type="EMBL" id="EME84005.1"/>
    </source>
</evidence>
<keyword evidence="2" id="KW-1185">Reference proteome</keyword>
<organism evidence="1 2">
    <name type="scientific">Pseudocercospora fijiensis (strain CIRAD86)</name>
    <name type="common">Black leaf streak disease fungus</name>
    <name type="synonym">Mycosphaerella fijiensis</name>
    <dbReference type="NCBI Taxonomy" id="383855"/>
    <lineage>
        <taxon>Eukaryota</taxon>
        <taxon>Fungi</taxon>
        <taxon>Dikarya</taxon>
        <taxon>Ascomycota</taxon>
        <taxon>Pezizomycotina</taxon>
        <taxon>Dothideomycetes</taxon>
        <taxon>Dothideomycetidae</taxon>
        <taxon>Mycosphaerellales</taxon>
        <taxon>Mycosphaerellaceae</taxon>
        <taxon>Pseudocercospora</taxon>
    </lineage>
</organism>
<gene>
    <name evidence="1" type="ORF">MYCFIDRAFT_173068</name>
</gene>
<dbReference type="VEuPathDB" id="FungiDB:MYCFIDRAFT_173068"/>
<name>M2Z2E0_PSEFD</name>
<sequence>MCWRTAGSVDGMARWLTCNARVVAVAQDGGEVWSDRMTGTDYGIADDKGNEAEKEMEAEAAVEGGKDGAVAALRVTASASQEGQARQGKVQAGWVIELMREESVKESPAAACMQSMRGQKQGSVQRMMMNSTFPCIRTKLGERGPARTANLMRVVVRPDDASRGPLSEASEATSAEHHLLYSMLHIVCCVHARNIFYIHADQRRLGMTQRSMMMIITTIPINVEATRRALAEYHQRLSRPPADHPKFCAPRSSLRSLPTVHCPVQQPVRLTVFNHPQESCCGPTKVYAVIGLCYCCKDSPSTAPQTWCTVEAGVAPASRYGGIHYMYLQRNACVRACVRACSATIAAMDDVVLSHHASMAHVAGRSGGQRICWPRICQANKALPNSFGSHAQYDSYVGDVGRVAMLQTSVGHRSPRRPNHPKLYVCLAGNADPRLDSLARVAQALTEMICTDSTACRLQAWRYCTHSDAPPAESPIGTVMQMEDCIRQPDVRLTELYGTTTSTHKPDPSGGKCFFDHLSMSQVVVTKLSGIITLCLLPFIYKMFETAFQSDAKHQNHCHPMPCRVKEENRMPFPDRGLTAARSMRSVNKTKGHPIALHAETCYEALDDPHKPVLKHSCNMQRLSNLAGPLTPLL</sequence>
<dbReference type="AlphaFoldDB" id="M2Z2E0"/>